<organism evidence="2 3">
    <name type="scientific">Lasiosphaeria ovina</name>
    <dbReference type="NCBI Taxonomy" id="92902"/>
    <lineage>
        <taxon>Eukaryota</taxon>
        <taxon>Fungi</taxon>
        <taxon>Dikarya</taxon>
        <taxon>Ascomycota</taxon>
        <taxon>Pezizomycotina</taxon>
        <taxon>Sordariomycetes</taxon>
        <taxon>Sordariomycetidae</taxon>
        <taxon>Sordariales</taxon>
        <taxon>Lasiosphaeriaceae</taxon>
        <taxon>Lasiosphaeria</taxon>
    </lineage>
</organism>
<name>A0AAE0JUP3_9PEZI</name>
<feature type="compositionally biased region" description="Low complexity" evidence="1">
    <location>
        <begin position="54"/>
        <end position="65"/>
    </location>
</feature>
<reference evidence="2" key="2">
    <citation type="submission" date="2023-06" db="EMBL/GenBank/DDBJ databases">
        <authorList>
            <consortium name="Lawrence Berkeley National Laboratory"/>
            <person name="Haridas S."/>
            <person name="Hensen N."/>
            <person name="Bonometti L."/>
            <person name="Westerberg I."/>
            <person name="Brannstrom I.O."/>
            <person name="Guillou S."/>
            <person name="Cros-Aarteil S."/>
            <person name="Calhoun S."/>
            <person name="Kuo A."/>
            <person name="Mondo S."/>
            <person name="Pangilinan J."/>
            <person name="Riley R."/>
            <person name="Labutti K."/>
            <person name="Andreopoulos B."/>
            <person name="Lipzen A."/>
            <person name="Chen C."/>
            <person name="Yanf M."/>
            <person name="Daum C."/>
            <person name="Ng V."/>
            <person name="Clum A."/>
            <person name="Steindorff A."/>
            <person name="Ohm R."/>
            <person name="Martin F."/>
            <person name="Silar P."/>
            <person name="Natvig D."/>
            <person name="Lalanne C."/>
            <person name="Gautier V."/>
            <person name="Ament-Velasquez S.L."/>
            <person name="Kruys A."/>
            <person name="Hutchinson M.I."/>
            <person name="Powell A.J."/>
            <person name="Barry K."/>
            <person name="Miller A.N."/>
            <person name="Grigoriev I.V."/>
            <person name="Debuchy R."/>
            <person name="Gladieux P."/>
            <person name="Thoren M.H."/>
            <person name="Johannesson H."/>
        </authorList>
    </citation>
    <scope>NUCLEOTIDE SEQUENCE</scope>
    <source>
        <strain evidence="2">CBS 958.72</strain>
    </source>
</reference>
<feature type="compositionally biased region" description="Low complexity" evidence="1">
    <location>
        <begin position="87"/>
        <end position="97"/>
    </location>
</feature>
<dbReference type="Proteomes" id="UP001287356">
    <property type="component" value="Unassembled WGS sequence"/>
</dbReference>
<proteinExistence type="predicted"/>
<gene>
    <name evidence="2" type="ORF">B0T24DRAFT_599059</name>
</gene>
<sequence length="104" mass="11339">MPKSHEHPPRKHLHNPTGYTDETAEECHDFIDRAEHEAHLFDDNGPMSGSLGEKNMSNDSSSSSMPKKKPGLESSSSMPKKKPGLESSSSEAKTSSSIGEKMEV</sequence>
<evidence type="ECO:0000313" key="3">
    <source>
        <dbReference type="Proteomes" id="UP001287356"/>
    </source>
</evidence>
<evidence type="ECO:0000313" key="2">
    <source>
        <dbReference type="EMBL" id="KAK3362179.1"/>
    </source>
</evidence>
<feature type="region of interest" description="Disordered" evidence="1">
    <location>
        <begin position="1"/>
        <end position="104"/>
    </location>
</feature>
<protein>
    <submittedName>
        <fullName evidence="2">Uncharacterized protein</fullName>
    </submittedName>
</protein>
<reference evidence="2" key="1">
    <citation type="journal article" date="2023" name="Mol. Phylogenet. Evol.">
        <title>Genome-scale phylogeny and comparative genomics of the fungal order Sordariales.</title>
        <authorList>
            <person name="Hensen N."/>
            <person name="Bonometti L."/>
            <person name="Westerberg I."/>
            <person name="Brannstrom I.O."/>
            <person name="Guillou S."/>
            <person name="Cros-Aarteil S."/>
            <person name="Calhoun S."/>
            <person name="Haridas S."/>
            <person name="Kuo A."/>
            <person name="Mondo S."/>
            <person name="Pangilinan J."/>
            <person name="Riley R."/>
            <person name="LaButti K."/>
            <person name="Andreopoulos B."/>
            <person name="Lipzen A."/>
            <person name="Chen C."/>
            <person name="Yan M."/>
            <person name="Daum C."/>
            <person name="Ng V."/>
            <person name="Clum A."/>
            <person name="Steindorff A."/>
            <person name="Ohm R.A."/>
            <person name="Martin F."/>
            <person name="Silar P."/>
            <person name="Natvig D.O."/>
            <person name="Lalanne C."/>
            <person name="Gautier V."/>
            <person name="Ament-Velasquez S.L."/>
            <person name="Kruys A."/>
            <person name="Hutchinson M.I."/>
            <person name="Powell A.J."/>
            <person name="Barry K."/>
            <person name="Miller A.N."/>
            <person name="Grigoriev I.V."/>
            <person name="Debuchy R."/>
            <person name="Gladieux P."/>
            <person name="Hiltunen Thoren M."/>
            <person name="Johannesson H."/>
        </authorList>
    </citation>
    <scope>NUCLEOTIDE SEQUENCE</scope>
    <source>
        <strain evidence="2">CBS 958.72</strain>
    </source>
</reference>
<feature type="compositionally biased region" description="Basic and acidic residues" evidence="1">
    <location>
        <begin position="25"/>
        <end position="42"/>
    </location>
</feature>
<dbReference type="EMBL" id="JAULSN010000010">
    <property type="protein sequence ID" value="KAK3362179.1"/>
    <property type="molecule type" value="Genomic_DNA"/>
</dbReference>
<comment type="caution">
    <text evidence="2">The sequence shown here is derived from an EMBL/GenBank/DDBJ whole genome shotgun (WGS) entry which is preliminary data.</text>
</comment>
<accession>A0AAE0JUP3</accession>
<evidence type="ECO:0000256" key="1">
    <source>
        <dbReference type="SAM" id="MobiDB-lite"/>
    </source>
</evidence>
<dbReference type="AlphaFoldDB" id="A0AAE0JUP3"/>
<keyword evidence="3" id="KW-1185">Reference proteome</keyword>